<dbReference type="InterPro" id="IPR006912">
    <property type="entry name" value="Harbinger_derived_prot"/>
</dbReference>
<dbReference type="EMBL" id="RWGY01000266">
    <property type="protein sequence ID" value="TVU02867.1"/>
    <property type="molecule type" value="Genomic_DNA"/>
</dbReference>
<dbReference type="Pfam" id="PF04827">
    <property type="entry name" value="Plant_tran"/>
    <property type="match status" value="1"/>
</dbReference>
<dbReference type="Gramene" id="TVU02867">
    <property type="protein sequence ID" value="TVU02867"/>
    <property type="gene ID" value="EJB05_51609"/>
</dbReference>
<accession>A0A5J9SVB8</accession>
<dbReference type="PANTHER" id="PTHR47150">
    <property type="entry name" value="OS12G0169200 PROTEIN"/>
    <property type="match status" value="1"/>
</dbReference>
<protein>
    <recommendedName>
        <fullName evidence="3">DDE Tnp4 domain-containing protein</fullName>
    </recommendedName>
</protein>
<evidence type="ECO:0000313" key="2">
    <source>
        <dbReference type="Proteomes" id="UP000324897"/>
    </source>
</evidence>
<comment type="caution">
    <text evidence="1">The sequence shown here is derived from an EMBL/GenBank/DDBJ whole genome shotgun (WGS) entry which is preliminary data.</text>
</comment>
<reference evidence="1 2" key="1">
    <citation type="journal article" date="2019" name="Sci. Rep.">
        <title>A high-quality genome of Eragrostis curvula grass provides insights into Poaceae evolution and supports new strategies to enhance forage quality.</title>
        <authorList>
            <person name="Carballo J."/>
            <person name="Santos B.A.C.M."/>
            <person name="Zappacosta D."/>
            <person name="Garbus I."/>
            <person name="Selva J.P."/>
            <person name="Gallo C.A."/>
            <person name="Diaz A."/>
            <person name="Albertini E."/>
            <person name="Caccamo M."/>
            <person name="Echenique V."/>
        </authorList>
    </citation>
    <scope>NUCLEOTIDE SEQUENCE [LARGE SCALE GENOMIC DNA]</scope>
    <source>
        <strain evidence="2">cv. Victoria</strain>
        <tissue evidence="1">Leaf</tissue>
    </source>
</reference>
<sequence length="111" mass="13314">MAVRKDVERALGVLQSRFAIVHGSARFWDQKTLWMIMTACVIMHNMIIEDERGEDVEYDYEGMGRKVTPRKDHDRIERFVQVHQEIQDRESHEQLRNDLMEEMWKRHEASG</sequence>
<evidence type="ECO:0000313" key="1">
    <source>
        <dbReference type="EMBL" id="TVU02867.1"/>
    </source>
</evidence>
<feature type="non-terminal residue" evidence="1">
    <location>
        <position position="1"/>
    </location>
</feature>
<dbReference type="AlphaFoldDB" id="A0A5J9SVB8"/>
<keyword evidence="2" id="KW-1185">Reference proteome</keyword>
<organism evidence="1 2">
    <name type="scientific">Eragrostis curvula</name>
    <name type="common">weeping love grass</name>
    <dbReference type="NCBI Taxonomy" id="38414"/>
    <lineage>
        <taxon>Eukaryota</taxon>
        <taxon>Viridiplantae</taxon>
        <taxon>Streptophyta</taxon>
        <taxon>Embryophyta</taxon>
        <taxon>Tracheophyta</taxon>
        <taxon>Spermatophyta</taxon>
        <taxon>Magnoliopsida</taxon>
        <taxon>Liliopsida</taxon>
        <taxon>Poales</taxon>
        <taxon>Poaceae</taxon>
        <taxon>PACMAD clade</taxon>
        <taxon>Chloridoideae</taxon>
        <taxon>Eragrostideae</taxon>
        <taxon>Eragrostidinae</taxon>
        <taxon>Eragrostis</taxon>
    </lineage>
</organism>
<evidence type="ECO:0008006" key="3">
    <source>
        <dbReference type="Google" id="ProtNLM"/>
    </source>
</evidence>
<proteinExistence type="predicted"/>
<dbReference type="OrthoDB" id="683796at2759"/>
<name>A0A5J9SVB8_9POAL</name>
<gene>
    <name evidence="1" type="ORF">EJB05_51609</name>
</gene>
<dbReference type="Proteomes" id="UP000324897">
    <property type="component" value="Unassembled WGS sequence"/>
</dbReference>
<dbReference type="PANTHER" id="PTHR47150:SF6">
    <property type="entry name" value="OS01G0872900 PROTEIN"/>
    <property type="match status" value="1"/>
</dbReference>